<dbReference type="Proteomes" id="UP000273898">
    <property type="component" value="Unassembled WGS sequence"/>
</dbReference>
<sequence>MPVEIRELIIKTQISTSEANHQARISVEDVKQLKKQLLAECKKMITERTKRGSNVR</sequence>
<dbReference type="RefSeq" id="WP_167467746.1">
    <property type="nucleotide sequence ID" value="NZ_RCCK01000010.1"/>
</dbReference>
<evidence type="ECO:0000313" key="2">
    <source>
        <dbReference type="Proteomes" id="UP000273898"/>
    </source>
</evidence>
<proteinExistence type="predicted"/>
<comment type="caution">
    <text evidence="1">The sequence shown here is derived from an EMBL/GenBank/DDBJ whole genome shotgun (WGS) entry which is preliminary data.</text>
</comment>
<protein>
    <submittedName>
        <fullName evidence="1">Uncharacterized protein</fullName>
    </submittedName>
</protein>
<dbReference type="Pfam" id="PF19265">
    <property type="entry name" value="DUF5908"/>
    <property type="match status" value="1"/>
</dbReference>
<evidence type="ECO:0000313" key="1">
    <source>
        <dbReference type="EMBL" id="RLJ80643.1"/>
    </source>
</evidence>
<name>A0A497YAQ6_9SPHI</name>
<dbReference type="EMBL" id="RCCK01000010">
    <property type="protein sequence ID" value="RLJ80643.1"/>
    <property type="molecule type" value="Genomic_DNA"/>
</dbReference>
<dbReference type="InterPro" id="IPR045459">
    <property type="entry name" value="DUF5908"/>
</dbReference>
<reference evidence="1 2" key="1">
    <citation type="submission" date="2018-10" db="EMBL/GenBank/DDBJ databases">
        <title>Genomic Encyclopedia of Archaeal and Bacterial Type Strains, Phase II (KMG-II): from individual species to whole genera.</title>
        <authorList>
            <person name="Goeker M."/>
        </authorList>
    </citation>
    <scope>NUCLEOTIDE SEQUENCE [LARGE SCALE GENOMIC DNA]</scope>
    <source>
        <strain evidence="1 2">DSM 19624</strain>
    </source>
</reference>
<accession>A0A497YAQ6</accession>
<dbReference type="AlphaFoldDB" id="A0A497YAQ6"/>
<gene>
    <name evidence="1" type="ORF">BCL90_1434</name>
</gene>
<organism evidence="1 2">
    <name type="scientific">Pedobacter alluvionis</name>
    <dbReference type="NCBI Taxonomy" id="475253"/>
    <lineage>
        <taxon>Bacteria</taxon>
        <taxon>Pseudomonadati</taxon>
        <taxon>Bacteroidota</taxon>
        <taxon>Sphingobacteriia</taxon>
        <taxon>Sphingobacteriales</taxon>
        <taxon>Sphingobacteriaceae</taxon>
        <taxon>Pedobacter</taxon>
    </lineage>
</organism>